<accession>A0A7J5X8A1</accession>
<dbReference type="AlphaFoldDB" id="A0A7J5X8A1"/>
<keyword evidence="2" id="KW-1185">Reference proteome</keyword>
<proteinExistence type="predicted"/>
<dbReference type="OrthoDB" id="10631578at2759"/>
<organism evidence="1 2">
    <name type="scientific">Dissostichus mawsoni</name>
    <name type="common">Antarctic cod</name>
    <dbReference type="NCBI Taxonomy" id="36200"/>
    <lineage>
        <taxon>Eukaryota</taxon>
        <taxon>Metazoa</taxon>
        <taxon>Chordata</taxon>
        <taxon>Craniata</taxon>
        <taxon>Vertebrata</taxon>
        <taxon>Euteleostomi</taxon>
        <taxon>Actinopterygii</taxon>
        <taxon>Neopterygii</taxon>
        <taxon>Teleostei</taxon>
        <taxon>Neoteleostei</taxon>
        <taxon>Acanthomorphata</taxon>
        <taxon>Eupercaria</taxon>
        <taxon>Perciformes</taxon>
        <taxon>Notothenioidei</taxon>
        <taxon>Nototheniidae</taxon>
        <taxon>Dissostichus</taxon>
    </lineage>
</organism>
<gene>
    <name evidence="1" type="ORF">F7725_026554</name>
</gene>
<dbReference type="Proteomes" id="UP000518266">
    <property type="component" value="Unassembled WGS sequence"/>
</dbReference>
<evidence type="ECO:0000313" key="1">
    <source>
        <dbReference type="EMBL" id="KAF3832889.1"/>
    </source>
</evidence>
<dbReference type="EMBL" id="JAAKFY010000027">
    <property type="protein sequence ID" value="KAF3832889.1"/>
    <property type="molecule type" value="Genomic_DNA"/>
</dbReference>
<evidence type="ECO:0000313" key="2">
    <source>
        <dbReference type="Proteomes" id="UP000518266"/>
    </source>
</evidence>
<reference evidence="1 2" key="1">
    <citation type="submission" date="2020-03" db="EMBL/GenBank/DDBJ databases">
        <title>Dissostichus mawsoni Genome sequencing and assembly.</title>
        <authorList>
            <person name="Park H."/>
        </authorList>
    </citation>
    <scope>NUCLEOTIDE SEQUENCE [LARGE SCALE GENOMIC DNA]</scope>
    <source>
        <strain evidence="1">DM0001</strain>
        <tissue evidence="1">Muscle</tissue>
    </source>
</reference>
<sequence length="209" mass="21825">MKLQVPSAVAPDTWGQAVPSAGHSGPGHGVLDGPVSQPACIAPVQALLPGLEELGEGGQCGGLLLTGLLGCQEAEVVVTTRVLPSSSIRRVMRSCHSQGTTRTRPGVGLSLLIKSGKLRVPSEGIDAPRAPTSSMRSVQALRHTTGMMRMYWATIGGSKRLVPVSRACLCQVAGVSSEAIVTDADERILSYPCHARSSIETNIHLTEVT</sequence>
<protein>
    <submittedName>
        <fullName evidence="1">Uncharacterized protein</fullName>
    </submittedName>
</protein>
<comment type="caution">
    <text evidence="1">The sequence shown here is derived from an EMBL/GenBank/DDBJ whole genome shotgun (WGS) entry which is preliminary data.</text>
</comment>
<name>A0A7J5X8A1_DISMA</name>